<sequence length="115" mass="12427">MDETFCRTHGEHRRSKVVGDDEEDVAVLLARYWGGGFRREGIELPHASLGVDVASGHHGRNDLSGGGGVDADGRCQLYRRELRDLLVDEVDRELEVVGGGGVLDLVDAGDDVDLA</sequence>
<evidence type="ECO:0000313" key="1">
    <source>
        <dbReference type="EnsemblPlants" id="EMT29627"/>
    </source>
</evidence>
<name>M8CQ14_AEGTA</name>
<organism evidence="1">
    <name type="scientific">Aegilops tauschii</name>
    <name type="common">Tausch's goatgrass</name>
    <name type="synonym">Aegilops squarrosa</name>
    <dbReference type="NCBI Taxonomy" id="37682"/>
    <lineage>
        <taxon>Eukaryota</taxon>
        <taxon>Viridiplantae</taxon>
        <taxon>Streptophyta</taxon>
        <taxon>Embryophyta</taxon>
        <taxon>Tracheophyta</taxon>
        <taxon>Spermatophyta</taxon>
        <taxon>Magnoliopsida</taxon>
        <taxon>Liliopsida</taxon>
        <taxon>Poales</taxon>
        <taxon>Poaceae</taxon>
        <taxon>BOP clade</taxon>
        <taxon>Pooideae</taxon>
        <taxon>Triticodae</taxon>
        <taxon>Triticeae</taxon>
        <taxon>Triticinae</taxon>
        <taxon>Aegilops</taxon>
    </lineage>
</organism>
<dbReference type="EnsemblPlants" id="EMT29627">
    <property type="protein sequence ID" value="EMT29627"/>
    <property type="gene ID" value="F775_05815"/>
</dbReference>
<protein>
    <submittedName>
        <fullName evidence="1">Uncharacterized protein</fullName>
    </submittedName>
</protein>
<accession>M8CQ14</accession>
<dbReference type="AlphaFoldDB" id="M8CQ14"/>
<reference evidence="1" key="1">
    <citation type="submission" date="2015-06" db="UniProtKB">
        <authorList>
            <consortium name="EnsemblPlants"/>
        </authorList>
    </citation>
    <scope>IDENTIFICATION</scope>
</reference>
<proteinExistence type="predicted"/>